<dbReference type="InterPro" id="IPR001628">
    <property type="entry name" value="Znf_hrmn_rcpt"/>
</dbReference>
<evidence type="ECO:0000256" key="7">
    <source>
        <dbReference type="ARBA" id="ARBA00023170"/>
    </source>
</evidence>
<dbReference type="GO" id="GO:0030154">
    <property type="term" value="P:cell differentiation"/>
    <property type="evidence" value="ECO:0007669"/>
    <property type="project" value="TreeGrafter"/>
</dbReference>
<dbReference type="GO" id="GO:0000978">
    <property type="term" value="F:RNA polymerase II cis-regulatory region sequence-specific DNA binding"/>
    <property type="evidence" value="ECO:0007669"/>
    <property type="project" value="TreeGrafter"/>
</dbReference>
<dbReference type="GO" id="GO:0004879">
    <property type="term" value="F:nuclear receptor activity"/>
    <property type="evidence" value="ECO:0007669"/>
    <property type="project" value="TreeGrafter"/>
</dbReference>
<keyword evidence="2" id="KW-0863">Zinc-finger</keyword>
<dbReference type="Pfam" id="PF00105">
    <property type="entry name" value="zf-C4"/>
    <property type="match status" value="1"/>
</dbReference>
<dbReference type="EMBL" id="OC925828">
    <property type="protein sequence ID" value="CAD7656365.1"/>
    <property type="molecule type" value="Genomic_DNA"/>
</dbReference>
<gene>
    <name evidence="11" type="ORF">ONB1V03_LOCUS13002</name>
</gene>
<evidence type="ECO:0000313" key="11">
    <source>
        <dbReference type="EMBL" id="CAD7656365.1"/>
    </source>
</evidence>
<dbReference type="OrthoDB" id="5771769at2759"/>
<feature type="domain" description="Nuclear receptor" evidence="10">
    <location>
        <begin position="7"/>
        <end position="84"/>
    </location>
</feature>
<dbReference type="PROSITE" id="PS00031">
    <property type="entry name" value="NUCLEAR_REC_DBD_1"/>
    <property type="match status" value="1"/>
</dbReference>
<dbReference type="InterPro" id="IPR013088">
    <property type="entry name" value="Znf_NHR/GATA"/>
</dbReference>
<dbReference type="PRINTS" id="PR00047">
    <property type="entry name" value="STROIDFINGER"/>
</dbReference>
<evidence type="ECO:0000259" key="10">
    <source>
        <dbReference type="PROSITE" id="PS51030"/>
    </source>
</evidence>
<protein>
    <recommendedName>
        <fullName evidence="10">Nuclear receptor domain-containing protein</fullName>
    </recommendedName>
</protein>
<evidence type="ECO:0000256" key="3">
    <source>
        <dbReference type="ARBA" id="ARBA00022833"/>
    </source>
</evidence>
<keyword evidence="12" id="KW-1185">Reference proteome</keyword>
<reference evidence="11" key="1">
    <citation type="submission" date="2020-11" db="EMBL/GenBank/DDBJ databases">
        <authorList>
            <person name="Tran Van P."/>
        </authorList>
    </citation>
    <scope>NUCLEOTIDE SEQUENCE</scope>
</reference>
<dbReference type="InterPro" id="IPR050234">
    <property type="entry name" value="Nuclear_hormone_rcpt_NR1"/>
</dbReference>
<feature type="compositionally biased region" description="Basic and acidic residues" evidence="9">
    <location>
        <begin position="88"/>
        <end position="99"/>
    </location>
</feature>
<keyword evidence="6" id="KW-0804">Transcription</keyword>
<dbReference type="GO" id="GO:0008270">
    <property type="term" value="F:zinc ion binding"/>
    <property type="evidence" value="ECO:0007669"/>
    <property type="project" value="UniProtKB-KW"/>
</dbReference>
<keyword evidence="7" id="KW-0675">Receptor</keyword>
<dbReference type="AlphaFoldDB" id="A0A7R9MCF5"/>
<dbReference type="SUPFAM" id="SSF57716">
    <property type="entry name" value="Glucocorticoid receptor-like (DNA-binding domain)"/>
    <property type="match status" value="1"/>
</dbReference>
<dbReference type="SMART" id="SM00399">
    <property type="entry name" value="ZnF_C4"/>
    <property type="match status" value="1"/>
</dbReference>
<accession>A0A7R9MCF5</accession>
<dbReference type="GO" id="GO:0045944">
    <property type="term" value="P:positive regulation of transcription by RNA polymerase II"/>
    <property type="evidence" value="ECO:0007669"/>
    <property type="project" value="TreeGrafter"/>
</dbReference>
<evidence type="ECO:0000256" key="6">
    <source>
        <dbReference type="ARBA" id="ARBA00023163"/>
    </source>
</evidence>
<name>A0A7R9MCF5_9ACAR</name>
<evidence type="ECO:0000256" key="1">
    <source>
        <dbReference type="ARBA" id="ARBA00022723"/>
    </source>
</evidence>
<feature type="region of interest" description="Disordered" evidence="9">
    <location>
        <begin position="88"/>
        <end position="110"/>
    </location>
</feature>
<keyword evidence="4" id="KW-0805">Transcription regulation</keyword>
<feature type="non-terminal residue" evidence="11">
    <location>
        <position position="1"/>
    </location>
</feature>
<dbReference type="PANTHER" id="PTHR24082:SF283">
    <property type="entry name" value="NUCLEAR HORMONE RECEPTOR HR96"/>
    <property type="match status" value="1"/>
</dbReference>
<evidence type="ECO:0000256" key="9">
    <source>
        <dbReference type="SAM" id="MobiDB-lite"/>
    </source>
</evidence>
<keyword evidence="3" id="KW-0862">Zinc</keyword>
<evidence type="ECO:0000256" key="2">
    <source>
        <dbReference type="ARBA" id="ARBA00022771"/>
    </source>
</evidence>
<dbReference type="PROSITE" id="PS51030">
    <property type="entry name" value="NUCLEAR_REC_DBD_2"/>
    <property type="match status" value="1"/>
</dbReference>
<dbReference type="Gene3D" id="3.30.50.10">
    <property type="entry name" value="Erythroid Transcription Factor GATA-1, subunit A"/>
    <property type="match status" value="1"/>
</dbReference>
<evidence type="ECO:0000313" key="12">
    <source>
        <dbReference type="Proteomes" id="UP000728032"/>
    </source>
</evidence>
<dbReference type="PANTHER" id="PTHR24082">
    <property type="entry name" value="NUCLEAR HORMONE RECEPTOR"/>
    <property type="match status" value="1"/>
</dbReference>
<dbReference type="Proteomes" id="UP000728032">
    <property type="component" value="Unassembled WGS sequence"/>
</dbReference>
<keyword evidence="5" id="KW-0238">DNA-binding</keyword>
<keyword evidence="8" id="KW-0539">Nucleus</keyword>
<dbReference type="EMBL" id="CAJPVJ010011003">
    <property type="protein sequence ID" value="CAG2173552.1"/>
    <property type="molecule type" value="Genomic_DNA"/>
</dbReference>
<evidence type="ECO:0000256" key="5">
    <source>
        <dbReference type="ARBA" id="ARBA00023125"/>
    </source>
</evidence>
<organism evidence="11">
    <name type="scientific">Oppiella nova</name>
    <dbReference type="NCBI Taxonomy" id="334625"/>
    <lineage>
        <taxon>Eukaryota</taxon>
        <taxon>Metazoa</taxon>
        <taxon>Ecdysozoa</taxon>
        <taxon>Arthropoda</taxon>
        <taxon>Chelicerata</taxon>
        <taxon>Arachnida</taxon>
        <taxon>Acari</taxon>
        <taxon>Acariformes</taxon>
        <taxon>Sarcoptiformes</taxon>
        <taxon>Oribatida</taxon>
        <taxon>Brachypylina</taxon>
        <taxon>Oppioidea</taxon>
        <taxon>Oppiidae</taxon>
        <taxon>Oppiella</taxon>
    </lineage>
</organism>
<keyword evidence="1" id="KW-0479">Metal-binding</keyword>
<dbReference type="GO" id="GO:0000122">
    <property type="term" value="P:negative regulation of transcription by RNA polymerase II"/>
    <property type="evidence" value="ECO:0007669"/>
    <property type="project" value="TreeGrafter"/>
</dbReference>
<sequence>MNRNKTSKICQICGDTKIVGRNYGAVTCETCKAFFRRVVTKDYKHLDCHLNGKCIITTKTRKCCQKCRLDKCFAVGMKLGFIRSDEENNRRRQVSEEKRKRLTQMTTESDSVDILSKRDSSQEFNDNTGDEIEGLIDISLNISDEEFNEQIMEIESIVKNDINIQYKSYENRLKQEFMKWSVVPVFKTITDYNGTNQLKSTRITE</sequence>
<evidence type="ECO:0000256" key="4">
    <source>
        <dbReference type="ARBA" id="ARBA00023015"/>
    </source>
</evidence>
<proteinExistence type="predicted"/>
<evidence type="ECO:0000256" key="8">
    <source>
        <dbReference type="ARBA" id="ARBA00023242"/>
    </source>
</evidence>